<name>A0A6J7WYY3_9CAUD</name>
<dbReference type="PROSITE" id="PS50943">
    <property type="entry name" value="HTH_CROC1"/>
    <property type="match status" value="1"/>
</dbReference>
<dbReference type="Gene3D" id="1.10.260.40">
    <property type="entry name" value="lambda repressor-like DNA-binding domains"/>
    <property type="match status" value="1"/>
</dbReference>
<dbReference type="EMBL" id="LR798284">
    <property type="protein sequence ID" value="CAB5220223.1"/>
    <property type="molecule type" value="Genomic_DNA"/>
</dbReference>
<proteinExistence type="predicted"/>
<accession>A0A6J7WYY3</accession>
<dbReference type="InterPro" id="IPR001387">
    <property type="entry name" value="Cro/C1-type_HTH"/>
</dbReference>
<organism evidence="2">
    <name type="scientific">uncultured Caudovirales phage</name>
    <dbReference type="NCBI Taxonomy" id="2100421"/>
    <lineage>
        <taxon>Viruses</taxon>
        <taxon>Duplodnaviria</taxon>
        <taxon>Heunggongvirae</taxon>
        <taxon>Uroviricota</taxon>
        <taxon>Caudoviricetes</taxon>
        <taxon>Peduoviridae</taxon>
        <taxon>Maltschvirus</taxon>
        <taxon>Maltschvirus maltsch</taxon>
    </lineage>
</organism>
<gene>
    <name evidence="2" type="ORF">UFOVP236_3</name>
</gene>
<dbReference type="InterPro" id="IPR010982">
    <property type="entry name" value="Lambda_DNA-bd_dom_sf"/>
</dbReference>
<feature type="domain" description="HTH cro/C1-type" evidence="1">
    <location>
        <begin position="29"/>
        <end position="77"/>
    </location>
</feature>
<dbReference type="GO" id="GO:0003677">
    <property type="term" value="F:DNA binding"/>
    <property type="evidence" value="ECO:0007669"/>
    <property type="project" value="InterPro"/>
</dbReference>
<evidence type="ECO:0000313" key="2">
    <source>
        <dbReference type="EMBL" id="CAB5220223.1"/>
    </source>
</evidence>
<sequence>MNARRALTQEEVQDTQRLQAVWDTVAMTRKITQKEASVAFGFKNQSAISQYLKGRIPLNMQTAAKFSQYLQVPLTEISPRFSQSATQLNSASFAFSLKEQLNVSEDCVLVEMNDENVVMIGDGSWYVLDRSVKNISEGAFAILTGEGYKLIKFEAAKGAYRVWGLPDQTTPIIFPLNAAALIKIEGKVLYKITKL</sequence>
<dbReference type="CDD" id="cd00093">
    <property type="entry name" value="HTH_XRE"/>
    <property type="match status" value="1"/>
</dbReference>
<evidence type="ECO:0000259" key="1">
    <source>
        <dbReference type="PROSITE" id="PS50943"/>
    </source>
</evidence>
<protein>
    <submittedName>
        <fullName evidence="2">HTH_XRE domain containing protein</fullName>
    </submittedName>
</protein>
<dbReference type="SUPFAM" id="SSF47413">
    <property type="entry name" value="lambda repressor-like DNA-binding domains"/>
    <property type="match status" value="1"/>
</dbReference>
<reference evidence="2" key="1">
    <citation type="submission" date="2020-05" db="EMBL/GenBank/DDBJ databases">
        <authorList>
            <person name="Chiriac C."/>
            <person name="Salcher M."/>
            <person name="Ghai R."/>
            <person name="Kavagutti S V."/>
        </authorList>
    </citation>
    <scope>NUCLEOTIDE SEQUENCE</scope>
</reference>
<dbReference type="Pfam" id="PF01381">
    <property type="entry name" value="HTH_3"/>
    <property type="match status" value="1"/>
</dbReference>